<dbReference type="Proteomes" id="UP001516400">
    <property type="component" value="Unassembled WGS sequence"/>
</dbReference>
<sequence>LYKVDTGIDHRLVRACFKFNVKLERSKLDKKTNIATKQQLYAREVEYERQIAGRLQPEETLKQMNVNQINEDIKSTIRTATKKVCSKIRKQKESKLSDDTIDMMQRWTIEKGTEELILIYIFFGHVIHVYWRLKNR</sequence>
<dbReference type="EMBL" id="JABFTP020000124">
    <property type="protein sequence ID" value="KAL3279910.1"/>
    <property type="molecule type" value="Genomic_DNA"/>
</dbReference>
<accession>A0ABD2NMS0</accession>
<keyword evidence="3" id="KW-1185">Reference proteome</keyword>
<dbReference type="AlphaFoldDB" id="A0ABD2NMS0"/>
<protein>
    <submittedName>
        <fullName evidence="2">Uncharacterized protein</fullName>
    </submittedName>
</protein>
<comment type="caution">
    <text evidence="2">The sequence shown here is derived from an EMBL/GenBank/DDBJ whole genome shotgun (WGS) entry which is preliminary data.</text>
</comment>
<proteinExistence type="predicted"/>
<evidence type="ECO:0000256" key="1">
    <source>
        <dbReference type="SAM" id="Phobius"/>
    </source>
</evidence>
<gene>
    <name evidence="2" type="ORF">HHI36_017416</name>
</gene>
<reference evidence="2 3" key="1">
    <citation type="journal article" date="2021" name="BMC Biol.">
        <title>Horizontally acquired antibacterial genes associated with adaptive radiation of ladybird beetles.</title>
        <authorList>
            <person name="Li H.S."/>
            <person name="Tang X.F."/>
            <person name="Huang Y.H."/>
            <person name="Xu Z.Y."/>
            <person name="Chen M.L."/>
            <person name="Du X.Y."/>
            <person name="Qiu B.Y."/>
            <person name="Chen P.T."/>
            <person name="Zhang W."/>
            <person name="Slipinski A."/>
            <person name="Escalona H.E."/>
            <person name="Waterhouse R.M."/>
            <person name="Zwick A."/>
            <person name="Pang H."/>
        </authorList>
    </citation>
    <scope>NUCLEOTIDE SEQUENCE [LARGE SCALE GENOMIC DNA]</scope>
    <source>
        <strain evidence="2">SYSU2018</strain>
    </source>
</reference>
<evidence type="ECO:0000313" key="3">
    <source>
        <dbReference type="Proteomes" id="UP001516400"/>
    </source>
</evidence>
<organism evidence="2 3">
    <name type="scientific">Cryptolaemus montrouzieri</name>
    <dbReference type="NCBI Taxonomy" id="559131"/>
    <lineage>
        <taxon>Eukaryota</taxon>
        <taxon>Metazoa</taxon>
        <taxon>Ecdysozoa</taxon>
        <taxon>Arthropoda</taxon>
        <taxon>Hexapoda</taxon>
        <taxon>Insecta</taxon>
        <taxon>Pterygota</taxon>
        <taxon>Neoptera</taxon>
        <taxon>Endopterygota</taxon>
        <taxon>Coleoptera</taxon>
        <taxon>Polyphaga</taxon>
        <taxon>Cucujiformia</taxon>
        <taxon>Coccinelloidea</taxon>
        <taxon>Coccinellidae</taxon>
        <taxon>Scymninae</taxon>
        <taxon>Scymnini</taxon>
        <taxon>Cryptolaemus</taxon>
    </lineage>
</organism>
<keyword evidence="1" id="KW-1133">Transmembrane helix</keyword>
<feature type="non-terminal residue" evidence="2">
    <location>
        <position position="1"/>
    </location>
</feature>
<keyword evidence="1" id="KW-0472">Membrane</keyword>
<name>A0ABD2NMS0_9CUCU</name>
<keyword evidence="1" id="KW-0812">Transmembrane</keyword>
<feature type="transmembrane region" description="Helical" evidence="1">
    <location>
        <begin position="116"/>
        <end position="133"/>
    </location>
</feature>
<evidence type="ECO:0000313" key="2">
    <source>
        <dbReference type="EMBL" id="KAL3279910.1"/>
    </source>
</evidence>